<name>A0A2H0CTX6_9BACT</name>
<gene>
    <name evidence="1" type="ORF">COW88_02295</name>
</gene>
<feature type="non-terminal residue" evidence="1">
    <location>
        <position position="88"/>
    </location>
</feature>
<evidence type="ECO:0000313" key="2">
    <source>
        <dbReference type="Proteomes" id="UP000230638"/>
    </source>
</evidence>
<evidence type="ECO:0000313" key="1">
    <source>
        <dbReference type="EMBL" id="PIP73347.1"/>
    </source>
</evidence>
<proteinExistence type="predicted"/>
<organism evidence="1 2">
    <name type="scientific">Candidatus Lloydbacteria bacterium CG22_combo_CG10-13_8_21_14_all_47_15</name>
    <dbReference type="NCBI Taxonomy" id="1974635"/>
    <lineage>
        <taxon>Bacteria</taxon>
        <taxon>Candidatus Lloydiibacteriota</taxon>
    </lineage>
</organism>
<accession>A0A2H0CTX6</accession>
<dbReference type="Proteomes" id="UP000230638">
    <property type="component" value="Unassembled WGS sequence"/>
</dbReference>
<protein>
    <submittedName>
        <fullName evidence="1">Uncharacterized protein</fullName>
    </submittedName>
</protein>
<comment type="caution">
    <text evidence="1">The sequence shown here is derived from an EMBL/GenBank/DDBJ whole genome shotgun (WGS) entry which is preliminary data.</text>
</comment>
<reference evidence="1 2" key="1">
    <citation type="submission" date="2017-09" db="EMBL/GenBank/DDBJ databases">
        <title>Depth-based differentiation of microbial function through sediment-hosted aquifers and enrichment of novel symbionts in the deep terrestrial subsurface.</title>
        <authorList>
            <person name="Probst A.J."/>
            <person name="Ladd B."/>
            <person name="Jarett J.K."/>
            <person name="Geller-Mcgrath D.E."/>
            <person name="Sieber C.M."/>
            <person name="Emerson J.B."/>
            <person name="Anantharaman K."/>
            <person name="Thomas B.C."/>
            <person name="Malmstrom R."/>
            <person name="Stieglmeier M."/>
            <person name="Klingl A."/>
            <person name="Woyke T."/>
            <person name="Ryan C.M."/>
            <person name="Banfield J.F."/>
        </authorList>
    </citation>
    <scope>NUCLEOTIDE SEQUENCE [LARGE SCALE GENOMIC DNA]</scope>
    <source>
        <strain evidence="1">CG22_combo_CG10-13_8_21_14_all_47_15</strain>
    </source>
</reference>
<sequence>MFSRIFIGIVTVVTSAAMAGGVFGPPPKLPWKSELNSELCGGIGTPIVNVRQAVENDVDSGTAGNFWAYDNYVRRIKVWKTGVPNTFC</sequence>
<dbReference type="AlphaFoldDB" id="A0A2H0CTX6"/>
<dbReference type="EMBL" id="PCTL01000022">
    <property type="protein sequence ID" value="PIP73347.1"/>
    <property type="molecule type" value="Genomic_DNA"/>
</dbReference>